<reference evidence="1 2" key="1">
    <citation type="submission" date="2019-10" db="EMBL/GenBank/DDBJ databases">
        <title>Cardiobacteriales fam. a chemoheterotrophic member of the order Cardiobacteriales, and proposal of Cardiobacteriales fam. nov.</title>
        <authorList>
            <person name="Wang C."/>
        </authorList>
    </citation>
    <scope>NUCLEOTIDE SEQUENCE [LARGE SCALE GENOMIC DNA]</scope>
    <source>
        <strain evidence="1 2">ML27</strain>
    </source>
</reference>
<evidence type="ECO:0000313" key="1">
    <source>
        <dbReference type="EMBL" id="MPV86756.1"/>
    </source>
</evidence>
<proteinExistence type="predicted"/>
<name>A0A6N7F4D5_9GAMM</name>
<dbReference type="AlphaFoldDB" id="A0A6N7F4D5"/>
<keyword evidence="2" id="KW-1185">Reference proteome</keyword>
<evidence type="ECO:0000313" key="2">
    <source>
        <dbReference type="Proteomes" id="UP000471298"/>
    </source>
</evidence>
<gene>
    <name evidence="1" type="ORF">GCU85_08465</name>
</gene>
<dbReference type="InterPro" id="IPR024409">
    <property type="entry name" value="DUF3833"/>
</dbReference>
<dbReference type="EMBL" id="WHNW01000011">
    <property type="protein sequence ID" value="MPV86756.1"/>
    <property type="molecule type" value="Genomic_DNA"/>
</dbReference>
<protein>
    <submittedName>
        <fullName evidence="1">DUF3833 family protein</fullName>
    </submittedName>
</protein>
<dbReference type="Pfam" id="PF12915">
    <property type="entry name" value="DUF3833"/>
    <property type="match status" value="1"/>
</dbReference>
<dbReference type="Proteomes" id="UP000471298">
    <property type="component" value="Unassembled WGS sequence"/>
</dbReference>
<accession>A0A6N7F4D5</accession>
<sequence length="173" mass="19866">MISACFGDIKGEQYDTEQPKLELSAYFDGPIKAWGIIQDRSGNITTRFDVEIIGQWQGDQGILDETFRFYDGKVQTRRWEITKIDGLNYVGTAGDIIGEAKGKAHGNAVYWTYTMDVPVDDTHYRLKFDDWMWLMNDDVLINRSYMKKFGITVAELTIFMQKQSNEPSNPSNP</sequence>
<dbReference type="InParanoid" id="A0A6N7F4D5"/>
<organism evidence="1 2">
    <name type="scientific">Ostreibacterium oceani</name>
    <dbReference type="NCBI Taxonomy" id="2654998"/>
    <lineage>
        <taxon>Bacteria</taxon>
        <taxon>Pseudomonadati</taxon>
        <taxon>Pseudomonadota</taxon>
        <taxon>Gammaproteobacteria</taxon>
        <taxon>Cardiobacteriales</taxon>
        <taxon>Ostreibacteriaceae</taxon>
        <taxon>Ostreibacterium</taxon>
    </lineage>
</organism>
<comment type="caution">
    <text evidence="1">The sequence shown here is derived from an EMBL/GenBank/DDBJ whole genome shotgun (WGS) entry which is preliminary data.</text>
</comment>